<evidence type="ECO:0000256" key="2">
    <source>
        <dbReference type="ARBA" id="ARBA00022803"/>
    </source>
</evidence>
<dbReference type="AlphaFoldDB" id="A0A1I6H389"/>
<name>A0A1I6H389_9FLAO</name>
<keyword evidence="1" id="KW-0677">Repeat</keyword>
<keyword evidence="2 3" id="KW-0802">TPR repeat</keyword>
<dbReference type="SMART" id="SM00028">
    <property type="entry name" value="TPR"/>
    <property type="match status" value="4"/>
</dbReference>
<keyword evidence="4" id="KW-0732">Signal</keyword>
<accession>A0A1I6H389</accession>
<dbReference type="EMBL" id="FOYQ01000002">
    <property type="protein sequence ID" value="SFR48882.1"/>
    <property type="molecule type" value="Genomic_DNA"/>
</dbReference>
<evidence type="ECO:0000313" key="6">
    <source>
        <dbReference type="Proteomes" id="UP000199534"/>
    </source>
</evidence>
<feature type="repeat" description="TPR" evidence="3">
    <location>
        <begin position="227"/>
        <end position="260"/>
    </location>
</feature>
<dbReference type="PROSITE" id="PS50005">
    <property type="entry name" value="TPR"/>
    <property type="match status" value="3"/>
</dbReference>
<feature type="repeat" description="TPR" evidence="3">
    <location>
        <begin position="295"/>
        <end position="328"/>
    </location>
</feature>
<dbReference type="InterPro" id="IPR011990">
    <property type="entry name" value="TPR-like_helical_dom_sf"/>
</dbReference>
<evidence type="ECO:0000313" key="5">
    <source>
        <dbReference type="EMBL" id="SFR48882.1"/>
    </source>
</evidence>
<keyword evidence="6" id="KW-1185">Reference proteome</keyword>
<dbReference type="Gene3D" id="1.25.40.10">
    <property type="entry name" value="Tetratricopeptide repeat domain"/>
    <property type="match status" value="2"/>
</dbReference>
<dbReference type="PANTHER" id="PTHR44858">
    <property type="entry name" value="TETRATRICOPEPTIDE REPEAT PROTEIN 6"/>
    <property type="match status" value="1"/>
</dbReference>
<sequence>MRNTLMLLFALLISTVGMAQKDEIKAAEKSLKDGRSAEAVAALEGASGTIASADPKMQAQYYVVMGKAKADLGKKGDTEAFAGAVEALKKVVEIEEASGKAKYSGEAQQVMQSLSAELVNAAVADNGNNNFEAAAEKLYTAYSINPADTIYLYYAASSAVQGGTYERALDFYKELKEIGYDGSSVVYKAVNVETGEAEEMSKQQRDLMVKSGTYTNPTEEKQPSKKSEIVKNIALIYNQLGKNDEALAAYAEARADNPDDVNLVLNQANLYYQMGDKDKFKELMTEAAQMEPDNADLHYNIGVINMEQGNMEEARASFKKAIEINPGYTNAQLNLSTTYVNEGNSLIDAMNELGTSRDDIAKYDELKAKKDALFQEGATILEEALKNNPENQGILTQLKNIYGALGDNENFMRMKKLLGE</sequence>
<organism evidence="5 6">
    <name type="scientific">Robiginitalea myxolifaciens</name>
    <dbReference type="NCBI Taxonomy" id="400055"/>
    <lineage>
        <taxon>Bacteria</taxon>
        <taxon>Pseudomonadati</taxon>
        <taxon>Bacteroidota</taxon>
        <taxon>Flavobacteriia</taxon>
        <taxon>Flavobacteriales</taxon>
        <taxon>Flavobacteriaceae</taxon>
        <taxon>Robiginitalea</taxon>
    </lineage>
</organism>
<feature type="signal peptide" evidence="4">
    <location>
        <begin position="1"/>
        <end position="19"/>
    </location>
</feature>
<reference evidence="5 6" key="1">
    <citation type="submission" date="2016-10" db="EMBL/GenBank/DDBJ databases">
        <authorList>
            <person name="de Groot N.N."/>
        </authorList>
    </citation>
    <scope>NUCLEOTIDE SEQUENCE [LARGE SCALE GENOMIC DNA]</scope>
    <source>
        <strain evidence="5 6">DSM 21019</strain>
    </source>
</reference>
<dbReference type="PROSITE" id="PS50293">
    <property type="entry name" value="TPR_REGION"/>
    <property type="match status" value="1"/>
</dbReference>
<dbReference type="PANTHER" id="PTHR44858:SF1">
    <property type="entry name" value="UDP-N-ACETYLGLUCOSAMINE--PEPTIDE N-ACETYLGLUCOSAMINYLTRANSFERASE SPINDLY-RELATED"/>
    <property type="match status" value="1"/>
</dbReference>
<dbReference type="RefSeq" id="WP_092982611.1">
    <property type="nucleotide sequence ID" value="NZ_FOYQ01000002.1"/>
</dbReference>
<dbReference type="Proteomes" id="UP000199534">
    <property type="component" value="Unassembled WGS sequence"/>
</dbReference>
<feature type="chain" id="PRO_5011487995" evidence="4">
    <location>
        <begin position="20"/>
        <end position="420"/>
    </location>
</feature>
<feature type="repeat" description="TPR" evidence="3">
    <location>
        <begin position="261"/>
        <end position="294"/>
    </location>
</feature>
<proteinExistence type="predicted"/>
<dbReference type="OrthoDB" id="1149028at2"/>
<evidence type="ECO:0000256" key="4">
    <source>
        <dbReference type="SAM" id="SignalP"/>
    </source>
</evidence>
<evidence type="ECO:0000256" key="3">
    <source>
        <dbReference type="PROSITE-ProRule" id="PRU00339"/>
    </source>
</evidence>
<evidence type="ECO:0000256" key="1">
    <source>
        <dbReference type="ARBA" id="ARBA00022737"/>
    </source>
</evidence>
<dbReference type="InterPro" id="IPR050498">
    <property type="entry name" value="Ycf3"/>
</dbReference>
<protein>
    <submittedName>
        <fullName evidence="5">Flp pilus assembly protein TadD, contains TPR repeats</fullName>
    </submittedName>
</protein>
<dbReference type="SUPFAM" id="SSF48452">
    <property type="entry name" value="TPR-like"/>
    <property type="match status" value="2"/>
</dbReference>
<dbReference type="STRING" id="400055.SAMN04490243_2180"/>
<dbReference type="Pfam" id="PF13181">
    <property type="entry name" value="TPR_8"/>
    <property type="match status" value="1"/>
</dbReference>
<gene>
    <name evidence="5" type="ORF">SAMN04490243_2180</name>
</gene>
<dbReference type="Pfam" id="PF13432">
    <property type="entry name" value="TPR_16"/>
    <property type="match status" value="2"/>
</dbReference>
<dbReference type="InterPro" id="IPR019734">
    <property type="entry name" value="TPR_rpt"/>
</dbReference>